<keyword evidence="1" id="KW-0812">Transmembrane</keyword>
<evidence type="ECO:0000313" key="4">
    <source>
        <dbReference type="Proteomes" id="UP000681425"/>
    </source>
</evidence>
<evidence type="ECO:0000313" key="3">
    <source>
        <dbReference type="EMBL" id="QUT05652.1"/>
    </source>
</evidence>
<dbReference type="RefSeq" id="WP_212609176.1">
    <property type="nucleotide sequence ID" value="NZ_CP073910.1"/>
</dbReference>
<feature type="signal peptide" evidence="2">
    <location>
        <begin position="1"/>
        <end position="22"/>
    </location>
</feature>
<keyword evidence="1" id="KW-1133">Transmembrane helix</keyword>
<evidence type="ECO:0008006" key="5">
    <source>
        <dbReference type="Google" id="ProtNLM"/>
    </source>
</evidence>
<evidence type="ECO:0000256" key="2">
    <source>
        <dbReference type="SAM" id="SignalP"/>
    </source>
</evidence>
<keyword evidence="4" id="KW-1185">Reference proteome</keyword>
<dbReference type="KEGG" id="spph:KFK14_22315"/>
<dbReference type="AlphaFoldDB" id="A0A975Q1Q0"/>
<accession>A0A975Q1Q0</accession>
<evidence type="ECO:0000256" key="1">
    <source>
        <dbReference type="SAM" id="Phobius"/>
    </source>
</evidence>
<dbReference type="Proteomes" id="UP000681425">
    <property type="component" value="Chromosome"/>
</dbReference>
<sequence>MIKTLALGISVLALSVSAPAFAATYDLGLLTNGTPTAKAAATAPGAVNDIIKFELGGTTDLGTYLNQFNGSLFGKSYNITGLSATFYSGGGTLIGAVGDTVSATFANLAAGNYYATVTGNAVGTGGGSYTLTLLGSGSAAPVPGPAGVLVVGAGLAALLGRRRRKKAVEAA</sequence>
<name>A0A975Q1Q0_9SPHN</name>
<dbReference type="EMBL" id="CP073910">
    <property type="protein sequence ID" value="QUT05652.1"/>
    <property type="molecule type" value="Genomic_DNA"/>
</dbReference>
<feature type="transmembrane region" description="Helical" evidence="1">
    <location>
        <begin position="142"/>
        <end position="160"/>
    </location>
</feature>
<proteinExistence type="predicted"/>
<gene>
    <name evidence="3" type="ORF">KFK14_22315</name>
</gene>
<protein>
    <recommendedName>
        <fullName evidence="5">PEP-CTERM protein-sorting domain-containing protein</fullName>
    </recommendedName>
</protein>
<keyword evidence="2" id="KW-0732">Signal</keyword>
<feature type="chain" id="PRO_5036893670" description="PEP-CTERM protein-sorting domain-containing protein" evidence="2">
    <location>
        <begin position="23"/>
        <end position="171"/>
    </location>
</feature>
<keyword evidence="1" id="KW-0472">Membrane</keyword>
<reference evidence="3" key="1">
    <citation type="submission" date="2021-04" db="EMBL/GenBank/DDBJ databases">
        <title>Isolation of p-tert-butylphenol degrading bacteria Sphingobium phenoxybenzoativorans Tas13 from active sludge.</title>
        <authorList>
            <person name="Li Y."/>
        </authorList>
    </citation>
    <scope>NUCLEOTIDE SEQUENCE</scope>
    <source>
        <strain evidence="3">Tas13</strain>
    </source>
</reference>
<organism evidence="3 4">
    <name type="scientific">Sphingobium phenoxybenzoativorans</name>
    <dbReference type="NCBI Taxonomy" id="1592790"/>
    <lineage>
        <taxon>Bacteria</taxon>
        <taxon>Pseudomonadati</taxon>
        <taxon>Pseudomonadota</taxon>
        <taxon>Alphaproteobacteria</taxon>
        <taxon>Sphingomonadales</taxon>
        <taxon>Sphingomonadaceae</taxon>
        <taxon>Sphingobium</taxon>
    </lineage>
</organism>